<reference evidence="3" key="2">
    <citation type="journal article" date="2021" name="Sci. Rep.">
        <title>The distribution of antibiotic resistance genes in chicken gut microbiota commensals.</title>
        <authorList>
            <person name="Juricova H."/>
            <person name="Matiasovicova J."/>
            <person name="Kubasova T."/>
            <person name="Cejkova D."/>
            <person name="Rychlik I."/>
        </authorList>
    </citation>
    <scope>NUCLEOTIDE SEQUENCE</scope>
    <source>
        <strain evidence="3">An836</strain>
    </source>
</reference>
<evidence type="ECO:0000313" key="3">
    <source>
        <dbReference type="EMBL" id="MBM6699124.1"/>
    </source>
</evidence>
<reference evidence="3" key="1">
    <citation type="submission" date="2020-08" db="EMBL/GenBank/DDBJ databases">
        <authorList>
            <person name="Cejkova D."/>
            <person name="Kubasova T."/>
            <person name="Jahodarova E."/>
            <person name="Rychlik I."/>
        </authorList>
    </citation>
    <scope>NUCLEOTIDE SEQUENCE</scope>
    <source>
        <strain evidence="3">An836</strain>
    </source>
</reference>
<keyword evidence="2" id="KW-0472">Membrane</keyword>
<gene>
    <name evidence="3" type="ORF">H7U32_02025</name>
</gene>
<feature type="transmembrane region" description="Helical" evidence="2">
    <location>
        <begin position="192"/>
        <end position="212"/>
    </location>
</feature>
<evidence type="ECO:0000256" key="1">
    <source>
        <dbReference type="SAM" id="MobiDB-lite"/>
    </source>
</evidence>
<proteinExistence type="predicted"/>
<feature type="transmembrane region" description="Helical" evidence="2">
    <location>
        <begin position="156"/>
        <end position="180"/>
    </location>
</feature>
<dbReference type="RefSeq" id="WP_204467594.1">
    <property type="nucleotide sequence ID" value="NZ_JACLYU010000002.1"/>
</dbReference>
<organism evidence="3 4">
    <name type="scientific">Bifidobacterium pullorum subsp. saeculare</name>
    <dbReference type="NCBI Taxonomy" id="78257"/>
    <lineage>
        <taxon>Bacteria</taxon>
        <taxon>Bacillati</taxon>
        <taxon>Actinomycetota</taxon>
        <taxon>Actinomycetes</taxon>
        <taxon>Bifidobacteriales</taxon>
        <taxon>Bifidobacteriaceae</taxon>
        <taxon>Bifidobacterium</taxon>
    </lineage>
</organism>
<dbReference type="EMBL" id="JACLYU010000002">
    <property type="protein sequence ID" value="MBM6699124.1"/>
    <property type="molecule type" value="Genomic_DNA"/>
</dbReference>
<dbReference type="AlphaFoldDB" id="A0A939B956"/>
<evidence type="ECO:0000256" key="2">
    <source>
        <dbReference type="SAM" id="Phobius"/>
    </source>
</evidence>
<comment type="caution">
    <text evidence="3">The sequence shown here is derived from an EMBL/GenBank/DDBJ whole genome shotgun (WGS) entry which is preliminary data.</text>
</comment>
<keyword evidence="4" id="KW-1185">Reference proteome</keyword>
<name>A0A939B956_9BIFI</name>
<accession>A0A939B956</accession>
<protein>
    <submittedName>
        <fullName evidence="3">DUF4190 domain-containing protein</fullName>
    </submittedName>
</protein>
<keyword evidence="2" id="KW-1133">Transmembrane helix</keyword>
<dbReference type="Proteomes" id="UP000718821">
    <property type="component" value="Unassembled WGS sequence"/>
</dbReference>
<feature type="region of interest" description="Disordered" evidence="1">
    <location>
        <begin position="1"/>
        <end position="137"/>
    </location>
</feature>
<sequence length="248" mass="25643">MTEPHTPQDAGPGQGTAPQDSAPRQNGRPEYGAMASDYPGYDPYLYGRPEPPRQSQGQPGPVPAAPAPAGGGAVPPAAPQPGAPQGAAPFNPYPYGAPEPPQGPANPGQAGQRNPYGAPGYGQPNQPTADGHTPDWRYGIDMADPNQNPLYGKWDLYAILALVFSVFFVPGLPALMGGMAMWRTKTFHMRGFGLALAAVILNVLMTLVWLWMLASGMSASDLTAQLLGSMGGSGGSDGSGSEQTTLSA</sequence>
<evidence type="ECO:0000313" key="4">
    <source>
        <dbReference type="Proteomes" id="UP000718821"/>
    </source>
</evidence>
<keyword evidence="2" id="KW-0812">Transmembrane</keyword>
<feature type="compositionally biased region" description="Pro residues" evidence="1">
    <location>
        <begin position="91"/>
        <end position="104"/>
    </location>
</feature>